<dbReference type="InterPro" id="IPR012675">
    <property type="entry name" value="Beta-grasp_dom_sf"/>
</dbReference>
<dbReference type="Pfam" id="PF02597">
    <property type="entry name" value="ThiS"/>
    <property type="match status" value="1"/>
</dbReference>
<dbReference type="Gene3D" id="3.10.20.30">
    <property type="match status" value="1"/>
</dbReference>
<organism evidence="1 2">
    <name type="scientific">Falsiporphyromonas endometrii</name>
    <dbReference type="NCBI Taxonomy" id="1387297"/>
    <lineage>
        <taxon>Bacteria</taxon>
        <taxon>Pseudomonadati</taxon>
        <taxon>Bacteroidota</taxon>
        <taxon>Bacteroidia</taxon>
        <taxon>Bacteroidales</taxon>
        <taxon>Porphyromonadaceae</taxon>
        <taxon>Falsiporphyromonas</taxon>
    </lineage>
</organism>
<dbReference type="PANTHER" id="PTHR34472:SF1">
    <property type="entry name" value="SULFUR CARRIER PROTEIN THIS"/>
    <property type="match status" value="1"/>
</dbReference>
<accession>A0ABV9K944</accession>
<comment type="caution">
    <text evidence="1">The sequence shown here is derived from an EMBL/GenBank/DDBJ whole genome shotgun (WGS) entry which is preliminary data.</text>
</comment>
<gene>
    <name evidence="1" type="primary">thiS</name>
    <name evidence="1" type="ORF">ACFO3G_08225</name>
</gene>
<dbReference type="InterPro" id="IPR003749">
    <property type="entry name" value="ThiS/MoaD-like"/>
</dbReference>
<sequence length="66" mass="7534">MTIYFNEKPDVCEDGCTLSAFLHNKDLLDKRVAVAVDDHLIRKEDWDDFVLREGQYVVVITATFGG</sequence>
<dbReference type="CDD" id="cd00565">
    <property type="entry name" value="Ubl_ThiS"/>
    <property type="match status" value="1"/>
</dbReference>
<dbReference type="Proteomes" id="UP001596020">
    <property type="component" value="Unassembled WGS sequence"/>
</dbReference>
<dbReference type="EMBL" id="JBHSGO010000208">
    <property type="protein sequence ID" value="MFC4666577.1"/>
    <property type="molecule type" value="Genomic_DNA"/>
</dbReference>
<protein>
    <submittedName>
        <fullName evidence="1">Sulfur carrier protein ThiS</fullName>
    </submittedName>
</protein>
<dbReference type="InterPro" id="IPR016155">
    <property type="entry name" value="Mopterin_synth/thiamin_S_b"/>
</dbReference>
<reference evidence="2" key="1">
    <citation type="journal article" date="2019" name="Int. J. Syst. Evol. Microbiol.">
        <title>The Global Catalogue of Microorganisms (GCM) 10K type strain sequencing project: providing services to taxonomists for standard genome sequencing and annotation.</title>
        <authorList>
            <consortium name="The Broad Institute Genomics Platform"/>
            <consortium name="The Broad Institute Genome Sequencing Center for Infectious Disease"/>
            <person name="Wu L."/>
            <person name="Ma J."/>
        </authorList>
    </citation>
    <scope>NUCLEOTIDE SEQUENCE [LARGE SCALE GENOMIC DNA]</scope>
    <source>
        <strain evidence="2">CGMCC 4.7357</strain>
    </source>
</reference>
<proteinExistence type="predicted"/>
<keyword evidence="2" id="KW-1185">Reference proteome</keyword>
<evidence type="ECO:0000313" key="1">
    <source>
        <dbReference type="EMBL" id="MFC4666577.1"/>
    </source>
</evidence>
<dbReference type="RefSeq" id="WP_380079781.1">
    <property type="nucleotide sequence ID" value="NZ_JBHSGO010000208.1"/>
</dbReference>
<dbReference type="PANTHER" id="PTHR34472">
    <property type="entry name" value="SULFUR CARRIER PROTEIN THIS"/>
    <property type="match status" value="1"/>
</dbReference>
<dbReference type="NCBIfam" id="TIGR01683">
    <property type="entry name" value="thiS"/>
    <property type="match status" value="1"/>
</dbReference>
<dbReference type="SUPFAM" id="SSF54285">
    <property type="entry name" value="MoaD/ThiS"/>
    <property type="match status" value="1"/>
</dbReference>
<name>A0ABV9K944_9PORP</name>
<dbReference type="InterPro" id="IPR010035">
    <property type="entry name" value="Thi_S"/>
</dbReference>
<evidence type="ECO:0000313" key="2">
    <source>
        <dbReference type="Proteomes" id="UP001596020"/>
    </source>
</evidence>